<dbReference type="SUPFAM" id="SSF81383">
    <property type="entry name" value="F-box domain"/>
    <property type="match status" value="1"/>
</dbReference>
<proteinExistence type="predicted"/>
<reference evidence="2" key="1">
    <citation type="submission" date="2019-01" db="EMBL/GenBank/DDBJ databases">
        <title>Draft genome sequences of three monokaryotic isolates of the white-rot basidiomycete fungus Dichomitus squalens.</title>
        <authorList>
            <consortium name="DOE Joint Genome Institute"/>
            <person name="Lopez S.C."/>
            <person name="Andreopoulos B."/>
            <person name="Pangilinan J."/>
            <person name="Lipzen A."/>
            <person name="Riley R."/>
            <person name="Ahrendt S."/>
            <person name="Ng V."/>
            <person name="Barry K."/>
            <person name="Daum C."/>
            <person name="Grigoriev I.V."/>
            <person name="Hilden K.S."/>
            <person name="Makela M.R."/>
            <person name="de Vries R.P."/>
        </authorList>
    </citation>
    <scope>NUCLEOTIDE SEQUENCE [LARGE SCALE GENOMIC DNA]</scope>
    <source>
        <strain evidence="2">OM18370.1</strain>
    </source>
</reference>
<dbReference type="SUPFAM" id="SSF52047">
    <property type="entry name" value="RNI-like"/>
    <property type="match status" value="1"/>
</dbReference>
<dbReference type="PANTHER" id="PTHR38926:SF5">
    <property type="entry name" value="F-BOX AND LEUCINE-RICH REPEAT PROTEIN 6"/>
    <property type="match status" value="1"/>
</dbReference>
<gene>
    <name evidence="2" type="ORF">BD311DRAFT_760483</name>
</gene>
<dbReference type="InterPro" id="IPR001810">
    <property type="entry name" value="F-box_dom"/>
</dbReference>
<name>A0A4Q9MN45_9APHY</name>
<dbReference type="Proteomes" id="UP000292957">
    <property type="component" value="Unassembled WGS sequence"/>
</dbReference>
<evidence type="ECO:0000313" key="2">
    <source>
        <dbReference type="EMBL" id="TBU27476.1"/>
    </source>
</evidence>
<accession>A0A4Q9MN45</accession>
<protein>
    <recommendedName>
        <fullName evidence="1">F-box domain-containing protein</fullName>
    </recommendedName>
</protein>
<dbReference type="Pfam" id="PF12937">
    <property type="entry name" value="F-box-like"/>
    <property type="match status" value="1"/>
</dbReference>
<dbReference type="OrthoDB" id="2753427at2759"/>
<feature type="domain" description="F-box" evidence="1">
    <location>
        <begin position="70"/>
        <end position="126"/>
    </location>
</feature>
<dbReference type="Gene3D" id="1.20.1280.50">
    <property type="match status" value="1"/>
</dbReference>
<dbReference type="AlphaFoldDB" id="A0A4Q9MN45"/>
<organism evidence="2">
    <name type="scientific">Dichomitus squalens</name>
    <dbReference type="NCBI Taxonomy" id="114155"/>
    <lineage>
        <taxon>Eukaryota</taxon>
        <taxon>Fungi</taxon>
        <taxon>Dikarya</taxon>
        <taxon>Basidiomycota</taxon>
        <taxon>Agaricomycotina</taxon>
        <taxon>Agaricomycetes</taxon>
        <taxon>Polyporales</taxon>
        <taxon>Polyporaceae</taxon>
        <taxon>Dichomitus</taxon>
    </lineage>
</organism>
<dbReference type="PANTHER" id="PTHR38926">
    <property type="entry name" value="F-BOX DOMAIN CONTAINING PROTEIN, EXPRESSED"/>
    <property type="match status" value="1"/>
</dbReference>
<sequence>MPAMHSIHSPSAEHPQWENVYDLWRLLRQSTHGRQDSWEEWEAALAASFMLEAPEDQVGPSSDSLVASPISRLPEELFMAIMLQIYDDGSTGPSWYKRFWRSLMLVCKTWRRAIITMPSLWRNVDISHEPRLLVLSVARSRGATLHLTIRSGGTMLVIAPLLSRLRSTIRKLMLHCVRSFDQSQCAFVRQLLSEEGGMPAVEELDLQFILDASESPWEPPKITFAPPIRLDQRLLPRLHTLRLTGVVLNTVTFIGLESMRLRHLDLTWCYADHPDSLLSFLTMLTAFESLETLQINSPVWDEACAPEDVVEERASEDLVLFPCSLRAFTITTDDHRLLLDWILPHVSLSEDVHAKLDAYKTDPEPAGEETPFTFRSLIPASCSLPALRSVQCVRLLVVTPPRWAPTWAGRVGSPGLSGGVPPPANFKLLLSFSGRLEYWVQHGRFGLPTLVREVAELFGAAPVHTLELGGDVGSLRTDAWRTVLRAFPRLSSLMLSRWREEALLHWHRVPDDVVHLRLGLVALCEALATAIGEHVLEEVVLRDKDVVCTLSLKDADGRYCTPTLRGVARNSALLDVTYYGDL</sequence>
<evidence type="ECO:0000259" key="1">
    <source>
        <dbReference type="Pfam" id="PF12937"/>
    </source>
</evidence>
<dbReference type="EMBL" id="ML143432">
    <property type="protein sequence ID" value="TBU27476.1"/>
    <property type="molecule type" value="Genomic_DNA"/>
</dbReference>
<dbReference type="InterPro" id="IPR036047">
    <property type="entry name" value="F-box-like_dom_sf"/>
</dbReference>